<evidence type="ECO:0000313" key="1">
    <source>
        <dbReference type="EMBL" id="KAJ6375255.1"/>
    </source>
</evidence>
<reference evidence="1" key="1">
    <citation type="submission" date="2022-10" db="EMBL/GenBank/DDBJ databases">
        <authorList>
            <person name="Hyden B.L."/>
            <person name="Feng K."/>
            <person name="Yates T."/>
            <person name="Jawdy S."/>
            <person name="Smart L.B."/>
            <person name="Muchero W."/>
        </authorList>
    </citation>
    <scope>NUCLEOTIDE SEQUENCE</scope>
    <source>
        <tissue evidence="1">Shoot tip</tissue>
    </source>
</reference>
<keyword evidence="2" id="KW-1185">Reference proteome</keyword>
<gene>
    <name evidence="1" type="ORF">OIU77_000271</name>
</gene>
<proteinExistence type="predicted"/>
<accession>A0ABQ9B8P1</accession>
<dbReference type="Proteomes" id="UP001141253">
    <property type="component" value="Chromosome 12"/>
</dbReference>
<dbReference type="EMBL" id="JAPFFI010000010">
    <property type="protein sequence ID" value="KAJ6375255.1"/>
    <property type="molecule type" value="Genomic_DNA"/>
</dbReference>
<protein>
    <submittedName>
        <fullName evidence="1">Uncharacterized protein</fullName>
    </submittedName>
</protein>
<evidence type="ECO:0000313" key="2">
    <source>
        <dbReference type="Proteomes" id="UP001141253"/>
    </source>
</evidence>
<comment type="caution">
    <text evidence="1">The sequence shown here is derived from an EMBL/GenBank/DDBJ whole genome shotgun (WGS) entry which is preliminary data.</text>
</comment>
<sequence length="66" mass="6546">MSLSLSSPASSATASLIALAVAGRSVGPYLGAGTTNGKTISSKFLESLFVIPFVSVGGKVKMIPSS</sequence>
<organism evidence="1 2">
    <name type="scientific">Salix suchowensis</name>
    <dbReference type="NCBI Taxonomy" id="1278906"/>
    <lineage>
        <taxon>Eukaryota</taxon>
        <taxon>Viridiplantae</taxon>
        <taxon>Streptophyta</taxon>
        <taxon>Embryophyta</taxon>
        <taxon>Tracheophyta</taxon>
        <taxon>Spermatophyta</taxon>
        <taxon>Magnoliopsida</taxon>
        <taxon>eudicotyledons</taxon>
        <taxon>Gunneridae</taxon>
        <taxon>Pentapetalae</taxon>
        <taxon>rosids</taxon>
        <taxon>fabids</taxon>
        <taxon>Malpighiales</taxon>
        <taxon>Salicaceae</taxon>
        <taxon>Saliceae</taxon>
        <taxon>Salix</taxon>
    </lineage>
</organism>
<name>A0ABQ9B8P1_9ROSI</name>
<reference evidence="1" key="2">
    <citation type="journal article" date="2023" name="Int. J. Mol. Sci.">
        <title>De Novo Assembly and Annotation of 11 Diverse Shrub Willow (Salix) Genomes Reveals Novel Gene Organization in Sex-Linked Regions.</title>
        <authorList>
            <person name="Hyden B."/>
            <person name="Feng K."/>
            <person name="Yates T.B."/>
            <person name="Jawdy S."/>
            <person name="Cereghino C."/>
            <person name="Smart L.B."/>
            <person name="Muchero W."/>
        </authorList>
    </citation>
    <scope>NUCLEOTIDE SEQUENCE</scope>
    <source>
        <tissue evidence="1">Shoot tip</tissue>
    </source>
</reference>